<gene>
    <name evidence="8" type="primary">ABSGL_07218.1 scaffold 8717</name>
</gene>
<keyword evidence="1" id="KW-0479">Metal-binding</keyword>
<dbReference type="InterPro" id="IPR031675">
    <property type="entry name" value="STPPase_N"/>
</dbReference>
<dbReference type="Pfam" id="PF00149">
    <property type="entry name" value="Metallophos"/>
    <property type="match status" value="1"/>
</dbReference>
<feature type="region of interest" description="Disordered" evidence="6">
    <location>
        <begin position="1"/>
        <end position="98"/>
    </location>
</feature>
<dbReference type="GO" id="GO:0005634">
    <property type="term" value="C:nucleus"/>
    <property type="evidence" value="ECO:0007669"/>
    <property type="project" value="TreeGrafter"/>
</dbReference>
<dbReference type="EC" id="3.1.3.16" evidence="5"/>
<proteinExistence type="inferred from homology"/>
<evidence type="ECO:0000313" key="8">
    <source>
        <dbReference type="EMBL" id="SAM01477.1"/>
    </source>
</evidence>
<dbReference type="GO" id="GO:0046872">
    <property type="term" value="F:metal ion binding"/>
    <property type="evidence" value="ECO:0007669"/>
    <property type="project" value="UniProtKB-KW"/>
</dbReference>
<protein>
    <recommendedName>
        <fullName evidence="5">Serine/threonine-protein phosphatase</fullName>
        <ecNumber evidence="5">3.1.3.16</ecNumber>
    </recommendedName>
</protein>
<dbReference type="PRINTS" id="PR00114">
    <property type="entry name" value="STPHPHTASE"/>
</dbReference>
<dbReference type="Proteomes" id="UP000078561">
    <property type="component" value="Unassembled WGS sequence"/>
</dbReference>
<organism evidence="8">
    <name type="scientific">Absidia glauca</name>
    <name type="common">Pin mould</name>
    <dbReference type="NCBI Taxonomy" id="4829"/>
    <lineage>
        <taxon>Eukaryota</taxon>
        <taxon>Fungi</taxon>
        <taxon>Fungi incertae sedis</taxon>
        <taxon>Mucoromycota</taxon>
        <taxon>Mucoromycotina</taxon>
        <taxon>Mucoromycetes</taxon>
        <taxon>Mucorales</taxon>
        <taxon>Cunninghamellaceae</taxon>
        <taxon>Absidia</taxon>
    </lineage>
</organism>
<dbReference type="InterPro" id="IPR004843">
    <property type="entry name" value="Calcineurin-like_PHP"/>
</dbReference>
<dbReference type="Pfam" id="PF16891">
    <property type="entry name" value="STPPase_N"/>
    <property type="match status" value="1"/>
</dbReference>
<comment type="catalytic activity">
    <reaction evidence="5">
        <text>O-phospho-L-threonyl-[protein] + H2O = L-threonyl-[protein] + phosphate</text>
        <dbReference type="Rhea" id="RHEA:47004"/>
        <dbReference type="Rhea" id="RHEA-COMP:11060"/>
        <dbReference type="Rhea" id="RHEA-COMP:11605"/>
        <dbReference type="ChEBI" id="CHEBI:15377"/>
        <dbReference type="ChEBI" id="CHEBI:30013"/>
        <dbReference type="ChEBI" id="CHEBI:43474"/>
        <dbReference type="ChEBI" id="CHEBI:61977"/>
        <dbReference type="EC" id="3.1.3.16"/>
    </reaction>
</comment>
<evidence type="ECO:0000259" key="7">
    <source>
        <dbReference type="PROSITE" id="PS00125"/>
    </source>
</evidence>
<evidence type="ECO:0000256" key="4">
    <source>
        <dbReference type="ARBA" id="ARBA00023211"/>
    </source>
</evidence>
<dbReference type="InParanoid" id="A0A168NYY6"/>
<dbReference type="AlphaFoldDB" id="A0A168NYY6"/>
<comment type="similarity">
    <text evidence="5">Belongs to the PPP phosphatase family.</text>
</comment>
<feature type="compositionally biased region" description="Low complexity" evidence="6">
    <location>
        <begin position="13"/>
        <end position="24"/>
    </location>
</feature>
<accession>A0A168NYY6</accession>
<name>A0A168NYY6_ABSGL</name>
<dbReference type="OrthoDB" id="1930084at2759"/>
<sequence length="530" mass="58867">MPPPPKNIWPEMSPTSTSSSPSTTLEPKQNHHLLDSKNRADQEDYKHLAPLLLETAIAQKTGPMPRNNNSSSKKKKKNSHKTKDNGLLDALPPAPALPIVCNSASESRQEDPLNNDQQAPSSALTLDATTTPTKGALQIPSAQPSSNKMKTSNHRRNVSVASSISTMNSSTGMCIIDDYIERLLDAGYSKPKGERSSKPRLCLTIVEISTICHVAMDIFLQQPTLLELSPPVKIVGDTHGQYSDLIRLFQMSGLPPSSNYLFLGDYVDRGKQSLETMLLLLCYKIKYPETFFLLRGNHENQNVTRGMSVILTEKSYKALTESFSPGGGGVHNAIVYGFYDECKRRLSVKTWRLFIDVFNTLPIAALVGEKIFCVHGGLSPSLNSMDDIRRIERPVDVPDYGLLNDLLWSDPTNETSDYQPSDRGVSFCFGHNAIDDFLARFDLDLICRAHMVVEGGYEFFHNRTLVTVFSAPNYCGEFDNLGAVMSVDKDLMCSFQLLTPANHPLCKRQVPRTISTTHRQNEAILDNTLL</sequence>
<feature type="compositionally biased region" description="Basic and acidic residues" evidence="6">
    <location>
        <begin position="28"/>
        <end position="47"/>
    </location>
</feature>
<dbReference type="PANTHER" id="PTHR11668">
    <property type="entry name" value="SERINE/THREONINE PROTEIN PHOSPHATASE"/>
    <property type="match status" value="1"/>
</dbReference>
<keyword evidence="3" id="KW-0904">Protein phosphatase</keyword>
<dbReference type="PROSITE" id="PS00125">
    <property type="entry name" value="SER_THR_PHOSPHATASE"/>
    <property type="match status" value="1"/>
</dbReference>
<keyword evidence="9" id="KW-1185">Reference proteome</keyword>
<dbReference type="STRING" id="4829.A0A168NYY6"/>
<dbReference type="GO" id="GO:0005737">
    <property type="term" value="C:cytoplasm"/>
    <property type="evidence" value="ECO:0007669"/>
    <property type="project" value="TreeGrafter"/>
</dbReference>
<keyword evidence="2 5" id="KW-0378">Hydrolase</keyword>
<dbReference type="InterPro" id="IPR050341">
    <property type="entry name" value="PP1_catalytic_subunit"/>
</dbReference>
<dbReference type="EMBL" id="LT553527">
    <property type="protein sequence ID" value="SAM01477.1"/>
    <property type="molecule type" value="Genomic_DNA"/>
</dbReference>
<evidence type="ECO:0000256" key="6">
    <source>
        <dbReference type="SAM" id="MobiDB-lite"/>
    </source>
</evidence>
<reference evidence="8" key="1">
    <citation type="submission" date="2016-04" db="EMBL/GenBank/DDBJ databases">
        <authorList>
            <person name="Evans L.H."/>
            <person name="Alamgir A."/>
            <person name="Owens N."/>
            <person name="Weber N.D."/>
            <person name="Virtaneva K."/>
            <person name="Barbian K."/>
            <person name="Babar A."/>
            <person name="Rosenke K."/>
        </authorList>
    </citation>
    <scope>NUCLEOTIDE SEQUENCE [LARGE SCALE GENOMIC DNA]</scope>
    <source>
        <strain evidence="8">CBS 101.48</strain>
    </source>
</reference>
<evidence type="ECO:0000256" key="2">
    <source>
        <dbReference type="ARBA" id="ARBA00022801"/>
    </source>
</evidence>
<dbReference type="FunFam" id="3.60.21.10:FF:000133">
    <property type="entry name" value="Protein CBR-PPH-1"/>
    <property type="match status" value="1"/>
</dbReference>
<dbReference type="InterPro" id="IPR029052">
    <property type="entry name" value="Metallo-depent_PP-like"/>
</dbReference>
<evidence type="ECO:0000256" key="3">
    <source>
        <dbReference type="ARBA" id="ARBA00022912"/>
    </source>
</evidence>
<dbReference type="GO" id="GO:0004722">
    <property type="term" value="F:protein serine/threonine phosphatase activity"/>
    <property type="evidence" value="ECO:0007669"/>
    <property type="project" value="UniProtKB-EC"/>
</dbReference>
<feature type="region of interest" description="Disordered" evidence="6">
    <location>
        <begin position="134"/>
        <end position="156"/>
    </location>
</feature>
<evidence type="ECO:0000256" key="5">
    <source>
        <dbReference type="RuleBase" id="RU004273"/>
    </source>
</evidence>
<keyword evidence="4" id="KW-0464">Manganese</keyword>
<dbReference type="Gene3D" id="3.60.21.10">
    <property type="match status" value="1"/>
</dbReference>
<feature type="domain" description="Serine/threonine specific protein phosphatases" evidence="7">
    <location>
        <begin position="294"/>
        <end position="299"/>
    </location>
</feature>
<evidence type="ECO:0000256" key="1">
    <source>
        <dbReference type="ARBA" id="ARBA00022723"/>
    </source>
</evidence>
<feature type="compositionally biased region" description="Polar residues" evidence="6">
    <location>
        <begin position="140"/>
        <end position="150"/>
    </location>
</feature>
<dbReference type="InterPro" id="IPR006186">
    <property type="entry name" value="Ser/Thr-sp_prot-phosphatase"/>
</dbReference>
<dbReference type="SMART" id="SM00156">
    <property type="entry name" value="PP2Ac"/>
    <property type="match status" value="1"/>
</dbReference>
<dbReference type="SUPFAM" id="SSF56300">
    <property type="entry name" value="Metallo-dependent phosphatases"/>
    <property type="match status" value="1"/>
</dbReference>
<evidence type="ECO:0000313" key="9">
    <source>
        <dbReference type="Proteomes" id="UP000078561"/>
    </source>
</evidence>
<dbReference type="PANTHER" id="PTHR11668:SF484">
    <property type="entry name" value="SERINE_THREONINE-PROTEIN PHOSPHATASE PP-Z1-RELATED"/>
    <property type="match status" value="1"/>
</dbReference>